<dbReference type="EMBL" id="CP000885">
    <property type="protein sequence ID" value="ABX42969.1"/>
    <property type="molecule type" value="Genomic_DNA"/>
</dbReference>
<reference evidence="4" key="1">
    <citation type="submission" date="2007-11" db="EMBL/GenBank/DDBJ databases">
        <title>Complete genome sequence of Clostridium phytofermentans ISDg.</title>
        <authorList>
            <person name="Leschine S.B."/>
            <person name="Warnick T.A."/>
            <person name="Blanchard J.L."/>
            <person name="Schnell D.J."/>
            <person name="Petit E.L."/>
            <person name="LaTouf W.G."/>
            <person name="Copeland A."/>
            <person name="Lucas S."/>
            <person name="Lapidus A."/>
            <person name="Barry K."/>
            <person name="Glavina del Rio T."/>
            <person name="Dalin E."/>
            <person name="Tice H."/>
            <person name="Pitluck S."/>
            <person name="Kiss H."/>
            <person name="Brettin T."/>
            <person name="Bruce D."/>
            <person name="Detter J.C."/>
            <person name="Han C."/>
            <person name="Kuske C."/>
            <person name="Schmutz J."/>
            <person name="Larimer F."/>
            <person name="Land M."/>
            <person name="Hauser L."/>
            <person name="Kyrpides N."/>
            <person name="Kim E.A."/>
            <person name="Richardson P."/>
        </authorList>
    </citation>
    <scope>NUCLEOTIDE SEQUENCE [LARGE SCALE GENOMIC DNA]</scope>
    <source>
        <strain evidence="4">ATCC 700394 / DSM 18823 / ISDg</strain>
    </source>
</reference>
<dbReference type="Gene3D" id="3.50.90.10">
    <property type="entry name" value="YerB-like"/>
    <property type="match status" value="1"/>
</dbReference>
<proteinExistence type="predicted"/>
<feature type="domain" description="DUF3048" evidence="1">
    <location>
        <begin position="116"/>
        <end position="263"/>
    </location>
</feature>
<sequence length="419" mass="47301">MDVNMTKQTDCNSVKERSSFTRIFEPASSSAQISSLHRGTFSRVKELHSFKHKRKVGYLLGLLFLCALATGCKKNSQKDNSFIIQPTVAPTEVIEPTATPIITPEVNREGQAISKLTGLWVEEEIANQRPFAVMLNNIKVANPQSGIGDASILYEALVEGGITRLMGIFEGIDKSSKTAERIGSVRSARHYYVSFADEYDAIFVRYGQTSYAVKKIKKLGIDTISGMDGAGVNSFYRDKSIKAPHNAFLSLDGIERALEKGKYRTTYEEGFEGHYQFNDSDKDLFGGSLASKVTLKFSSIAKPYFIYDTNTKEYLRYQYDDKHIDANTSNQLTYKNLIVQFVKEWNIDKNGYQTMDIEDATGEGYYFTNGSYIPITWKKNESTRFMRYYNKSGEELIINPGKTYIAVFPDNHVSDVIIE</sequence>
<dbReference type="Pfam" id="PF17479">
    <property type="entry name" value="DUF3048_C"/>
    <property type="match status" value="1"/>
</dbReference>
<dbReference type="HOGENOM" id="CLU_045984_2_0_9"/>
<feature type="domain" description="DUF3048" evidence="2">
    <location>
        <begin position="293"/>
        <end position="405"/>
    </location>
</feature>
<evidence type="ECO:0008006" key="5">
    <source>
        <dbReference type="Google" id="ProtNLM"/>
    </source>
</evidence>
<evidence type="ECO:0000259" key="1">
    <source>
        <dbReference type="Pfam" id="PF11258"/>
    </source>
</evidence>
<keyword evidence="4" id="KW-1185">Reference proteome</keyword>
<evidence type="ECO:0000313" key="4">
    <source>
        <dbReference type="Proteomes" id="UP000000370"/>
    </source>
</evidence>
<dbReference type="KEGG" id="cpy:Cphy_2608"/>
<dbReference type="InterPro" id="IPR035328">
    <property type="entry name" value="DUF3048_C"/>
</dbReference>
<protein>
    <recommendedName>
        <fullName evidence="5">DUF3048 domain-containing protein</fullName>
    </recommendedName>
</protein>
<dbReference type="InterPro" id="IPR021416">
    <property type="entry name" value="DUF3048_N"/>
</dbReference>
<evidence type="ECO:0000259" key="2">
    <source>
        <dbReference type="Pfam" id="PF17479"/>
    </source>
</evidence>
<organism evidence="3 4">
    <name type="scientific">Lachnoclostridium phytofermentans (strain ATCC 700394 / DSM 18823 / ISDg)</name>
    <name type="common">Clostridium phytofermentans</name>
    <dbReference type="NCBI Taxonomy" id="357809"/>
    <lineage>
        <taxon>Bacteria</taxon>
        <taxon>Bacillati</taxon>
        <taxon>Bacillota</taxon>
        <taxon>Clostridia</taxon>
        <taxon>Lachnospirales</taxon>
        <taxon>Lachnospiraceae</taxon>
    </lineage>
</organism>
<dbReference type="Pfam" id="PF11258">
    <property type="entry name" value="DUF3048"/>
    <property type="match status" value="1"/>
</dbReference>
<accession>A9KMV8</accession>
<gene>
    <name evidence="3" type="ordered locus">Cphy_2608</name>
</gene>
<evidence type="ECO:0000313" key="3">
    <source>
        <dbReference type="EMBL" id="ABX42969.1"/>
    </source>
</evidence>
<dbReference type="STRING" id="357809.Cphy_2608"/>
<dbReference type="InterPro" id="IPR023158">
    <property type="entry name" value="YerB-like_sf"/>
</dbReference>
<dbReference type="AlphaFoldDB" id="A9KMV8"/>
<dbReference type="SUPFAM" id="SSF159774">
    <property type="entry name" value="YerB-like"/>
    <property type="match status" value="1"/>
</dbReference>
<dbReference type="Proteomes" id="UP000000370">
    <property type="component" value="Chromosome"/>
</dbReference>
<dbReference type="eggNOG" id="COG1470">
    <property type="taxonomic scope" value="Bacteria"/>
</dbReference>
<name>A9KMV8_LACP7</name>